<protein>
    <recommendedName>
        <fullName evidence="2">4-(cytidine 5'-diphospho)-2-C-methyl-D-erythritol kinase</fullName>
        <ecNumber evidence="2">2.7.1.148</ecNumber>
    </recommendedName>
    <alternativeName>
        <fullName evidence="7">4-(cytidine-5'-diphospho)-2-C-methyl-D-erythritol kinase</fullName>
    </alternativeName>
</protein>
<dbReference type="HAMAP" id="MF_00061">
    <property type="entry name" value="IspE"/>
    <property type="match status" value="1"/>
</dbReference>
<dbReference type="InterPro" id="IPR013750">
    <property type="entry name" value="GHMP_kinase_C_dom"/>
</dbReference>
<dbReference type="AlphaFoldDB" id="A0A381VKJ1"/>
<organism evidence="10">
    <name type="scientific">marine metagenome</name>
    <dbReference type="NCBI Taxonomy" id="408172"/>
    <lineage>
        <taxon>unclassified sequences</taxon>
        <taxon>metagenomes</taxon>
        <taxon>ecological metagenomes</taxon>
    </lineage>
</organism>
<dbReference type="InterPro" id="IPR006204">
    <property type="entry name" value="GHMP_kinase_N_dom"/>
</dbReference>
<keyword evidence="4" id="KW-0547">Nucleotide-binding</keyword>
<evidence type="ECO:0000259" key="8">
    <source>
        <dbReference type="Pfam" id="PF00288"/>
    </source>
</evidence>
<dbReference type="EMBL" id="UINC01008963">
    <property type="protein sequence ID" value="SVA40278.1"/>
    <property type="molecule type" value="Genomic_DNA"/>
</dbReference>
<dbReference type="PANTHER" id="PTHR43527">
    <property type="entry name" value="4-DIPHOSPHOCYTIDYL-2-C-METHYL-D-ERYTHRITOL KINASE, CHLOROPLASTIC"/>
    <property type="match status" value="1"/>
</dbReference>
<dbReference type="GO" id="GO:0005524">
    <property type="term" value="F:ATP binding"/>
    <property type="evidence" value="ECO:0007669"/>
    <property type="project" value="UniProtKB-KW"/>
</dbReference>
<keyword evidence="6" id="KW-0067">ATP-binding</keyword>
<dbReference type="SUPFAM" id="SSF55060">
    <property type="entry name" value="GHMP Kinase, C-terminal domain"/>
    <property type="match status" value="1"/>
</dbReference>
<keyword evidence="5" id="KW-0418">Kinase</keyword>
<dbReference type="Pfam" id="PF08544">
    <property type="entry name" value="GHMP_kinases_C"/>
    <property type="match status" value="1"/>
</dbReference>
<dbReference type="InterPro" id="IPR004424">
    <property type="entry name" value="IspE"/>
</dbReference>
<feature type="domain" description="GHMP kinase C-terminal" evidence="9">
    <location>
        <begin position="202"/>
        <end position="266"/>
    </location>
</feature>
<evidence type="ECO:0000256" key="1">
    <source>
        <dbReference type="ARBA" id="ARBA00009684"/>
    </source>
</evidence>
<evidence type="ECO:0000256" key="3">
    <source>
        <dbReference type="ARBA" id="ARBA00022679"/>
    </source>
</evidence>
<dbReference type="InterPro" id="IPR020568">
    <property type="entry name" value="Ribosomal_Su5_D2-typ_SF"/>
</dbReference>
<evidence type="ECO:0000256" key="4">
    <source>
        <dbReference type="ARBA" id="ARBA00022741"/>
    </source>
</evidence>
<feature type="domain" description="GHMP kinase N-terminal" evidence="8">
    <location>
        <begin position="65"/>
        <end position="146"/>
    </location>
</feature>
<evidence type="ECO:0000259" key="9">
    <source>
        <dbReference type="Pfam" id="PF08544"/>
    </source>
</evidence>
<dbReference type="InterPro" id="IPR036554">
    <property type="entry name" value="GHMP_kinase_C_sf"/>
</dbReference>
<evidence type="ECO:0000256" key="2">
    <source>
        <dbReference type="ARBA" id="ARBA00012052"/>
    </source>
</evidence>
<evidence type="ECO:0000256" key="5">
    <source>
        <dbReference type="ARBA" id="ARBA00022777"/>
    </source>
</evidence>
<evidence type="ECO:0000313" key="10">
    <source>
        <dbReference type="EMBL" id="SVA40278.1"/>
    </source>
</evidence>
<dbReference type="GO" id="GO:0050515">
    <property type="term" value="F:4-(cytidine 5'-diphospho)-2-C-methyl-D-erythritol kinase activity"/>
    <property type="evidence" value="ECO:0007669"/>
    <property type="project" value="UniProtKB-EC"/>
</dbReference>
<reference evidence="10" key="1">
    <citation type="submission" date="2018-05" db="EMBL/GenBank/DDBJ databases">
        <authorList>
            <person name="Lanie J.A."/>
            <person name="Ng W.-L."/>
            <person name="Kazmierczak K.M."/>
            <person name="Andrzejewski T.M."/>
            <person name="Davidsen T.M."/>
            <person name="Wayne K.J."/>
            <person name="Tettelin H."/>
            <person name="Glass J.I."/>
            <person name="Rusch D."/>
            <person name="Podicherti R."/>
            <person name="Tsui H.-C.T."/>
            <person name="Winkler M.E."/>
        </authorList>
    </citation>
    <scope>NUCLEOTIDE SEQUENCE</scope>
</reference>
<dbReference type="SUPFAM" id="SSF54211">
    <property type="entry name" value="Ribosomal protein S5 domain 2-like"/>
    <property type="match status" value="1"/>
</dbReference>
<gene>
    <name evidence="10" type="ORF">METZ01_LOCUS93132</name>
</gene>
<keyword evidence="3" id="KW-0808">Transferase</keyword>
<dbReference type="Gene3D" id="3.30.70.890">
    <property type="entry name" value="GHMP kinase, C-terminal domain"/>
    <property type="match status" value="1"/>
</dbReference>
<dbReference type="GO" id="GO:0016114">
    <property type="term" value="P:terpenoid biosynthetic process"/>
    <property type="evidence" value="ECO:0007669"/>
    <property type="project" value="InterPro"/>
</dbReference>
<evidence type="ECO:0000256" key="6">
    <source>
        <dbReference type="ARBA" id="ARBA00022840"/>
    </source>
</evidence>
<name>A0A381VKJ1_9ZZZZ</name>
<dbReference type="Gene3D" id="3.30.230.10">
    <property type="match status" value="1"/>
</dbReference>
<comment type="similarity">
    <text evidence="1">Belongs to the GHMP kinase family. IspE subfamily.</text>
</comment>
<sequence>MKIQTPAKINPLLYILGKREDGFHELYMHMVPVSLYDTLTFAENKKQGLNFRIKGASFSEPDEDNLVVRAVRAFEQVSRIKVNYDILLEKKIPYGAGLGGGSGNAAGTLQALNYIFRGSSESGGLISPETLHEIALELGSDVPFFLKPGPTEIGGRGEKLRDLPDYPKFHVVIIKPSFSISTLQAYQNCLPKMQDKFPSIRSFDDLNSQMNNQFESSLLVQYPVLSKLKTLLLENGAFGALVSGSGSAVFGVYNNKDKQNQAYKDLTCLQVGEIFSCETLVNHRYF</sequence>
<dbReference type="Pfam" id="PF00288">
    <property type="entry name" value="GHMP_kinases_N"/>
    <property type="match status" value="1"/>
</dbReference>
<dbReference type="InterPro" id="IPR014721">
    <property type="entry name" value="Ribsml_uS5_D2-typ_fold_subgr"/>
</dbReference>
<evidence type="ECO:0000256" key="7">
    <source>
        <dbReference type="ARBA" id="ARBA00032554"/>
    </source>
</evidence>
<proteinExistence type="inferred from homology"/>
<dbReference type="NCBIfam" id="TIGR00154">
    <property type="entry name" value="ispE"/>
    <property type="match status" value="1"/>
</dbReference>
<dbReference type="PANTHER" id="PTHR43527:SF2">
    <property type="entry name" value="4-DIPHOSPHOCYTIDYL-2-C-METHYL-D-ERYTHRITOL KINASE, CHLOROPLASTIC"/>
    <property type="match status" value="1"/>
</dbReference>
<dbReference type="EC" id="2.7.1.148" evidence="2"/>
<accession>A0A381VKJ1</accession>
<dbReference type="PIRSF" id="PIRSF010376">
    <property type="entry name" value="IspE"/>
    <property type="match status" value="1"/>
</dbReference>